<dbReference type="EnsemblMetazoa" id="SSS_5385s_mrna">
    <property type="protein sequence ID" value="KAF7492244.1"/>
    <property type="gene ID" value="SSS_5385"/>
</dbReference>
<dbReference type="OrthoDB" id="6514494at2759"/>
<reference evidence="3" key="1">
    <citation type="journal article" date="2020" name="PLoS Negl. Trop. Dis.">
        <title>High-quality nuclear genome for Sarcoptes scabiei-A critical resource for a neglected parasite.</title>
        <authorList>
            <person name="Korhonen P.K."/>
            <person name="Gasser R.B."/>
            <person name="Ma G."/>
            <person name="Wang T."/>
            <person name="Stroehlein A.J."/>
            <person name="Young N.D."/>
            <person name="Ang C.S."/>
            <person name="Fernando D.D."/>
            <person name="Lu H.C."/>
            <person name="Taylor S."/>
            <person name="Reynolds S.L."/>
            <person name="Mofiz E."/>
            <person name="Najaraj S.H."/>
            <person name="Gowda H."/>
            <person name="Madugundu A."/>
            <person name="Renuse S."/>
            <person name="Holt D."/>
            <person name="Pandey A."/>
            <person name="Papenfuss A.T."/>
            <person name="Fischer K."/>
        </authorList>
    </citation>
    <scope>NUCLEOTIDE SEQUENCE [LARGE SCALE GENOMIC DNA]</scope>
</reference>
<dbReference type="EMBL" id="WVUK01000056">
    <property type="protein sequence ID" value="KAF7492244.1"/>
    <property type="molecule type" value="Genomic_DNA"/>
</dbReference>
<protein>
    <submittedName>
        <fullName evidence="1 2">Uncharacterized protein</fullName>
    </submittedName>
</protein>
<gene>
    <name evidence="1" type="ORF">SSS_5385</name>
</gene>
<accession>A0A834R9I2</accession>
<keyword evidence="3" id="KW-1185">Reference proteome</keyword>
<evidence type="ECO:0000313" key="1">
    <source>
        <dbReference type="EMBL" id="KAF7492244.1"/>
    </source>
</evidence>
<reference evidence="2" key="3">
    <citation type="submission" date="2022-06" db="UniProtKB">
        <authorList>
            <consortium name="EnsemblMetazoa"/>
        </authorList>
    </citation>
    <scope>IDENTIFICATION</scope>
</reference>
<evidence type="ECO:0000313" key="3">
    <source>
        <dbReference type="Proteomes" id="UP000070412"/>
    </source>
</evidence>
<dbReference type="AlphaFoldDB" id="A0A834R9I2"/>
<name>A0A834R9I2_SARSC</name>
<evidence type="ECO:0000313" key="2">
    <source>
        <dbReference type="EnsemblMetazoa" id="KAF7492244.1"/>
    </source>
</evidence>
<organism evidence="1">
    <name type="scientific">Sarcoptes scabiei</name>
    <name type="common">Itch mite</name>
    <name type="synonym">Acarus scabiei</name>
    <dbReference type="NCBI Taxonomy" id="52283"/>
    <lineage>
        <taxon>Eukaryota</taxon>
        <taxon>Metazoa</taxon>
        <taxon>Ecdysozoa</taxon>
        <taxon>Arthropoda</taxon>
        <taxon>Chelicerata</taxon>
        <taxon>Arachnida</taxon>
        <taxon>Acari</taxon>
        <taxon>Acariformes</taxon>
        <taxon>Sarcoptiformes</taxon>
        <taxon>Astigmata</taxon>
        <taxon>Psoroptidia</taxon>
        <taxon>Sarcoptoidea</taxon>
        <taxon>Sarcoptidae</taxon>
        <taxon>Sarcoptinae</taxon>
        <taxon>Sarcoptes</taxon>
    </lineage>
</organism>
<proteinExistence type="predicted"/>
<sequence>MKDSSIVYMRLKPSLGNSHNYHRLTYPNRIHHHWQSSPSSSLSSTSTIFSRPSISSFLSSNSNFYKLPLKFVSNAKPIEIVYAIADRHIKNRKPSSSTSSSSSSSSSYQLPASTSFALTAAAASTISKNIIRNKFVGQQHPHHPPSSANSKIFMLPTKFVSNAKPILIQTLNNQFKTIQKNYGHH</sequence>
<dbReference type="Proteomes" id="UP000070412">
    <property type="component" value="Unassembled WGS sequence"/>
</dbReference>
<reference evidence="1" key="2">
    <citation type="submission" date="2020-01" db="EMBL/GenBank/DDBJ databases">
        <authorList>
            <person name="Korhonen P.K.K."/>
            <person name="Guangxu M.G."/>
            <person name="Wang T.W."/>
            <person name="Stroehlein A.J.S."/>
            <person name="Young N.D."/>
            <person name="Ang C.-S.A."/>
            <person name="Fernando D.W.F."/>
            <person name="Lu H.L."/>
            <person name="Taylor S.T."/>
            <person name="Ehtesham M.E.M."/>
            <person name="Najaraj S.H.N."/>
            <person name="Harsha G.H.G."/>
            <person name="Madugundu A.M."/>
            <person name="Renuse S.R."/>
            <person name="Holt D.H."/>
            <person name="Pandey A.P."/>
            <person name="Papenfuss A.P."/>
            <person name="Gasser R.B.G."/>
            <person name="Fischer K.F."/>
        </authorList>
    </citation>
    <scope>NUCLEOTIDE SEQUENCE</scope>
    <source>
        <strain evidence="1">SSS_KF_BRIS2020</strain>
    </source>
</reference>